<gene>
    <name evidence="11" type="ORF">COT92_01720</name>
</gene>
<dbReference type="PANTHER" id="PTHR33695:SF1">
    <property type="entry name" value="LIPOPROTEIN SIGNAL PEPTIDASE"/>
    <property type="match status" value="1"/>
</dbReference>
<evidence type="ECO:0000313" key="11">
    <source>
        <dbReference type="EMBL" id="PIR96334.1"/>
    </source>
</evidence>
<keyword evidence="8 10" id="KW-0472">Membrane</keyword>
<evidence type="ECO:0000313" key="12">
    <source>
        <dbReference type="Proteomes" id="UP000230922"/>
    </source>
</evidence>
<dbReference type="InterPro" id="IPR001872">
    <property type="entry name" value="Peptidase_A8"/>
</dbReference>
<dbReference type="Pfam" id="PF01252">
    <property type="entry name" value="Peptidase_A8"/>
    <property type="match status" value="1"/>
</dbReference>
<name>A0A2H0VB67_9BACT</name>
<comment type="caution">
    <text evidence="11">The sequence shown here is derived from an EMBL/GenBank/DDBJ whole genome shotgun (WGS) entry which is preliminary data.</text>
</comment>
<organism evidence="11 12">
    <name type="scientific">Candidatus Doudnabacteria bacterium CG10_big_fil_rev_8_21_14_0_10_42_18</name>
    <dbReference type="NCBI Taxonomy" id="1974552"/>
    <lineage>
        <taxon>Bacteria</taxon>
        <taxon>Candidatus Doudnaibacteriota</taxon>
    </lineage>
</organism>
<dbReference type="GO" id="GO:0016020">
    <property type="term" value="C:membrane"/>
    <property type="evidence" value="ECO:0007669"/>
    <property type="project" value="InterPro"/>
</dbReference>
<feature type="transmembrane region" description="Helical" evidence="10">
    <location>
        <begin position="108"/>
        <end position="132"/>
    </location>
</feature>
<keyword evidence="2" id="KW-1003">Cell membrane</keyword>
<dbReference type="EMBL" id="PFAK01000027">
    <property type="protein sequence ID" value="PIR96334.1"/>
    <property type="molecule type" value="Genomic_DNA"/>
</dbReference>
<dbReference type="PRINTS" id="PR00781">
    <property type="entry name" value="LIPOSIGPTASE"/>
</dbReference>
<evidence type="ECO:0000256" key="7">
    <source>
        <dbReference type="ARBA" id="ARBA00022989"/>
    </source>
</evidence>
<evidence type="ECO:0000256" key="9">
    <source>
        <dbReference type="RuleBase" id="RU004181"/>
    </source>
</evidence>
<dbReference type="GO" id="GO:0004190">
    <property type="term" value="F:aspartic-type endopeptidase activity"/>
    <property type="evidence" value="ECO:0007669"/>
    <property type="project" value="UniProtKB-KW"/>
</dbReference>
<protein>
    <submittedName>
        <fullName evidence="11">Uncharacterized protein</fullName>
    </submittedName>
</protein>
<dbReference type="PANTHER" id="PTHR33695">
    <property type="entry name" value="LIPOPROTEIN SIGNAL PEPTIDASE"/>
    <property type="match status" value="1"/>
</dbReference>
<proteinExistence type="inferred from homology"/>
<comment type="similarity">
    <text evidence="1 9">Belongs to the peptidase A8 family.</text>
</comment>
<evidence type="ECO:0000256" key="4">
    <source>
        <dbReference type="ARBA" id="ARBA00022692"/>
    </source>
</evidence>
<evidence type="ECO:0000256" key="3">
    <source>
        <dbReference type="ARBA" id="ARBA00022670"/>
    </source>
</evidence>
<keyword evidence="3" id="KW-0645">Protease</keyword>
<evidence type="ECO:0000256" key="5">
    <source>
        <dbReference type="ARBA" id="ARBA00022750"/>
    </source>
</evidence>
<feature type="transmembrane region" description="Helical" evidence="10">
    <location>
        <begin position="83"/>
        <end position="102"/>
    </location>
</feature>
<evidence type="ECO:0000256" key="1">
    <source>
        <dbReference type="ARBA" id="ARBA00006139"/>
    </source>
</evidence>
<keyword evidence="6" id="KW-0378">Hydrolase</keyword>
<dbReference type="GO" id="GO:0006508">
    <property type="term" value="P:proteolysis"/>
    <property type="evidence" value="ECO:0007669"/>
    <property type="project" value="UniProtKB-KW"/>
</dbReference>
<keyword evidence="5" id="KW-0064">Aspartyl protease</keyword>
<evidence type="ECO:0000256" key="6">
    <source>
        <dbReference type="ARBA" id="ARBA00022801"/>
    </source>
</evidence>
<evidence type="ECO:0000256" key="2">
    <source>
        <dbReference type="ARBA" id="ARBA00022475"/>
    </source>
</evidence>
<sequence>MTNVLTVKKMYKLWSLAFFLFGLLAASDQLSKVWAGNIFRNYDFAFGLRVNPFVMYGVYGLVLCAIGYYLFREHRRLTLVEAISWLAVLAGGLSNLAERIALGYVRDFIYLMNGVFNLADFYIIAGIVFLLARELRANLKSH</sequence>
<reference evidence="12" key="1">
    <citation type="submission" date="2017-09" db="EMBL/GenBank/DDBJ databases">
        <title>Depth-based differentiation of microbial function through sediment-hosted aquifers and enrichment of novel symbionts in the deep terrestrial subsurface.</title>
        <authorList>
            <person name="Probst A.J."/>
            <person name="Ladd B."/>
            <person name="Jarett J.K."/>
            <person name="Geller-Mcgrath D.E."/>
            <person name="Sieber C.M.K."/>
            <person name="Emerson J.B."/>
            <person name="Anantharaman K."/>
            <person name="Thomas B.C."/>
            <person name="Malmstrom R."/>
            <person name="Stieglmeier M."/>
            <person name="Klingl A."/>
            <person name="Woyke T."/>
            <person name="Ryan C.M."/>
            <person name="Banfield J.F."/>
        </authorList>
    </citation>
    <scope>NUCLEOTIDE SEQUENCE [LARGE SCALE GENOMIC DNA]</scope>
</reference>
<keyword evidence="7 10" id="KW-1133">Transmembrane helix</keyword>
<dbReference type="Proteomes" id="UP000230922">
    <property type="component" value="Unassembled WGS sequence"/>
</dbReference>
<evidence type="ECO:0000256" key="8">
    <source>
        <dbReference type="ARBA" id="ARBA00023136"/>
    </source>
</evidence>
<accession>A0A2H0VB67</accession>
<evidence type="ECO:0000256" key="10">
    <source>
        <dbReference type="SAM" id="Phobius"/>
    </source>
</evidence>
<keyword evidence="4 10" id="KW-0812">Transmembrane</keyword>
<dbReference type="AlphaFoldDB" id="A0A2H0VB67"/>
<feature type="transmembrane region" description="Helical" evidence="10">
    <location>
        <begin position="53"/>
        <end position="71"/>
    </location>
</feature>